<dbReference type="SUPFAM" id="SSF47384">
    <property type="entry name" value="Homodimeric domain of signal transducing histidine kinase"/>
    <property type="match status" value="1"/>
</dbReference>
<evidence type="ECO:0000256" key="3">
    <source>
        <dbReference type="ARBA" id="ARBA00022777"/>
    </source>
</evidence>
<evidence type="ECO:0000256" key="6">
    <source>
        <dbReference type="SAM" id="Phobius"/>
    </source>
</evidence>
<dbReference type="InterPro" id="IPR024478">
    <property type="entry name" value="HlyB_4HB_MCP"/>
</dbReference>
<accession>A0AAV3WL10</accession>
<proteinExistence type="predicted"/>
<evidence type="ECO:0000259" key="7">
    <source>
        <dbReference type="PROSITE" id="PS50109"/>
    </source>
</evidence>
<dbReference type="RefSeq" id="WP_226587806.1">
    <property type="nucleotide sequence ID" value="NZ_BLAY01000123.1"/>
</dbReference>
<dbReference type="InterPro" id="IPR003594">
    <property type="entry name" value="HATPase_dom"/>
</dbReference>
<dbReference type="PRINTS" id="PR00344">
    <property type="entry name" value="BCTRLSENSOR"/>
</dbReference>
<reference evidence="8" key="1">
    <citation type="submission" date="2019-10" db="EMBL/GenBank/DDBJ databases">
        <title>Draft genome sequece of Microseira wollei NIES-4236.</title>
        <authorList>
            <person name="Yamaguchi H."/>
            <person name="Suzuki S."/>
            <person name="Kawachi M."/>
        </authorList>
    </citation>
    <scope>NUCLEOTIDE SEQUENCE</scope>
    <source>
        <strain evidence="8">NIES-4236</strain>
    </source>
</reference>
<dbReference type="Gene3D" id="1.10.287.130">
    <property type="match status" value="1"/>
</dbReference>
<dbReference type="SMART" id="SM00387">
    <property type="entry name" value="HATPase_c"/>
    <property type="match status" value="1"/>
</dbReference>
<dbReference type="Proteomes" id="UP001050975">
    <property type="component" value="Unassembled WGS sequence"/>
</dbReference>
<dbReference type="InterPro" id="IPR005467">
    <property type="entry name" value="His_kinase_dom"/>
</dbReference>
<keyword evidence="3 8" id="KW-0418">Kinase</keyword>
<dbReference type="Pfam" id="PF02518">
    <property type="entry name" value="HATPase_c"/>
    <property type="match status" value="1"/>
</dbReference>
<evidence type="ECO:0000256" key="5">
    <source>
        <dbReference type="SAM" id="Coils"/>
    </source>
</evidence>
<dbReference type="PANTHER" id="PTHR43065">
    <property type="entry name" value="SENSOR HISTIDINE KINASE"/>
    <property type="match status" value="1"/>
</dbReference>
<keyword evidence="5" id="KW-0175">Coiled coil</keyword>
<keyword evidence="4" id="KW-0902">Two-component regulatory system</keyword>
<dbReference type="EMBL" id="BLAY01000123">
    <property type="protein sequence ID" value="GET41469.1"/>
    <property type="molecule type" value="Genomic_DNA"/>
</dbReference>
<organism evidence="8 9">
    <name type="scientific">Microseira wollei NIES-4236</name>
    <dbReference type="NCBI Taxonomy" id="2530354"/>
    <lineage>
        <taxon>Bacteria</taxon>
        <taxon>Bacillati</taxon>
        <taxon>Cyanobacteriota</taxon>
        <taxon>Cyanophyceae</taxon>
        <taxon>Oscillatoriophycideae</taxon>
        <taxon>Aerosakkonematales</taxon>
        <taxon>Aerosakkonemataceae</taxon>
        <taxon>Microseira</taxon>
    </lineage>
</organism>
<evidence type="ECO:0000256" key="2">
    <source>
        <dbReference type="ARBA" id="ARBA00012438"/>
    </source>
</evidence>
<feature type="domain" description="Histidine kinase" evidence="7">
    <location>
        <begin position="306"/>
        <end position="550"/>
    </location>
</feature>
<keyword evidence="3 8" id="KW-0808">Transferase</keyword>
<evidence type="ECO:0000256" key="4">
    <source>
        <dbReference type="ARBA" id="ARBA00023012"/>
    </source>
</evidence>
<keyword evidence="9" id="KW-1185">Reference proteome</keyword>
<dbReference type="SUPFAM" id="SSF55874">
    <property type="entry name" value="ATPase domain of HSP90 chaperone/DNA topoisomerase II/histidine kinase"/>
    <property type="match status" value="1"/>
</dbReference>
<dbReference type="Pfam" id="PF12729">
    <property type="entry name" value="4HB_MCP_1"/>
    <property type="match status" value="1"/>
</dbReference>
<dbReference type="InterPro" id="IPR004358">
    <property type="entry name" value="Sig_transdc_His_kin-like_C"/>
</dbReference>
<evidence type="ECO:0000313" key="8">
    <source>
        <dbReference type="EMBL" id="GET41469.1"/>
    </source>
</evidence>
<protein>
    <recommendedName>
        <fullName evidence="2">histidine kinase</fullName>
        <ecNumber evidence="2">2.7.13.3</ecNumber>
    </recommendedName>
</protein>
<dbReference type="PANTHER" id="PTHR43065:SF50">
    <property type="entry name" value="HISTIDINE KINASE"/>
    <property type="match status" value="1"/>
</dbReference>
<evidence type="ECO:0000313" key="9">
    <source>
        <dbReference type="Proteomes" id="UP001050975"/>
    </source>
</evidence>
<keyword evidence="6" id="KW-0472">Membrane</keyword>
<comment type="catalytic activity">
    <reaction evidence="1">
        <text>ATP + protein L-histidine = ADP + protein N-phospho-L-histidine.</text>
        <dbReference type="EC" id="2.7.13.3"/>
    </reaction>
</comment>
<dbReference type="Gene3D" id="3.30.565.10">
    <property type="entry name" value="Histidine kinase-like ATPase, C-terminal domain"/>
    <property type="match status" value="1"/>
</dbReference>
<evidence type="ECO:0000256" key="1">
    <source>
        <dbReference type="ARBA" id="ARBA00000085"/>
    </source>
</evidence>
<feature type="transmembrane region" description="Helical" evidence="6">
    <location>
        <begin position="224"/>
        <end position="242"/>
    </location>
</feature>
<sequence>MFAKLNLKQRLVSAFLIVALIFLAVAFVGYRGTQELSNYINTLSQTSLPSIEGLGKIERGQTKIESSERLLLVPEILPAQRQAALKTIDQAWSQINDGLNLVEENMLKNEAENNLYQKFMLDWNTWQQAHQKFMQLEQDYDKLGMRNPEKVRSDLLAEGRPNAPEMNRVRSALKLRTQLDETKLKQDSLLQTANDSIFSLRESYQSFTNQIQLAAEQQVNQTKVYLLLCLVIATLVLIFMIAKIPVYLDKQNKNAIQALERLRDHLNQKIEIKERETIEAKQNLNIAQSQLIQSEKMSNLGKIMAGLAHEINNPINFIYGNLTHASNHTEDLLHLLQLYQRQYPHPATQIQRFAEEIDVNFINKDLAQMFSSMKLGAERIRQIISFLRNFSTLEESEMQAVNINEAIDTTLLILNHRLKRGIEVSKNYGKLPPVDCYRSQINLVLMNIIGNAIDALLLPTEKTTKKILIQTEVGEKEKIKIKIRDNGLGISPQLKDQIFEPFFTTKQGVKGVGLGLYICSQIIQKHGGKIEVCSEQGKGTEFSIALPIKQKI</sequence>
<dbReference type="InterPro" id="IPR036890">
    <property type="entry name" value="HATPase_C_sf"/>
</dbReference>
<dbReference type="InterPro" id="IPR036097">
    <property type="entry name" value="HisK_dim/P_sf"/>
</dbReference>
<keyword evidence="6" id="KW-0812">Transmembrane</keyword>
<dbReference type="PROSITE" id="PS50109">
    <property type="entry name" value="HIS_KIN"/>
    <property type="match status" value="1"/>
</dbReference>
<dbReference type="AlphaFoldDB" id="A0AAV3WL10"/>
<keyword evidence="6" id="KW-1133">Transmembrane helix</keyword>
<gene>
    <name evidence="8" type="ORF">MiSe_62810</name>
</gene>
<dbReference type="EC" id="2.7.13.3" evidence="2"/>
<name>A0AAV3WL10_9CYAN</name>
<dbReference type="GO" id="GO:0000155">
    <property type="term" value="F:phosphorelay sensor kinase activity"/>
    <property type="evidence" value="ECO:0007669"/>
    <property type="project" value="InterPro"/>
</dbReference>
<feature type="coiled-coil region" evidence="5">
    <location>
        <begin position="248"/>
        <end position="290"/>
    </location>
</feature>
<comment type="caution">
    <text evidence="8">The sequence shown here is derived from an EMBL/GenBank/DDBJ whole genome shotgun (WGS) entry which is preliminary data.</text>
</comment>